<feature type="binding site" evidence="4">
    <location>
        <position position="139"/>
    </location>
    <ligand>
        <name>Mg(2+)</name>
        <dbReference type="ChEBI" id="CHEBI:18420"/>
        <label>1</label>
    </ligand>
</feature>
<evidence type="ECO:0000256" key="2">
    <source>
        <dbReference type="PIRSR" id="PIRSR604809-1"/>
    </source>
</evidence>
<feature type="binding site" evidence="2">
    <location>
        <position position="336"/>
    </location>
    <ligand>
        <name>L-glutamate</name>
        <dbReference type="ChEBI" id="CHEBI:29985"/>
    </ligand>
</feature>
<keyword evidence="11" id="KW-1185">Reference proteome</keyword>
<feature type="modified residue" description="O-AMP-tyrosine" evidence="5">
    <location>
        <position position="406"/>
    </location>
</feature>
<keyword evidence="4" id="KW-0460">Magnesium</keyword>
<keyword evidence="5" id="KW-0597">Phosphoprotein</keyword>
<dbReference type="EMBL" id="NRJF01000041">
    <property type="protein sequence ID" value="RIY37500.1"/>
    <property type="molecule type" value="Genomic_DNA"/>
</dbReference>
<dbReference type="Gene3D" id="3.10.20.70">
    <property type="entry name" value="Glutamine synthetase, N-terminal domain"/>
    <property type="match status" value="1"/>
</dbReference>
<keyword evidence="3" id="KW-0547">Nucleotide-binding</keyword>
<dbReference type="InterPro" id="IPR004809">
    <property type="entry name" value="Gln_synth_I"/>
</dbReference>
<dbReference type="InterPro" id="IPR036651">
    <property type="entry name" value="Gln_synt_N_sf"/>
</dbReference>
<feature type="binding site" evidence="3">
    <location>
        <begin position="280"/>
        <end position="282"/>
    </location>
    <ligand>
        <name>ATP</name>
        <dbReference type="ChEBI" id="CHEBI:30616"/>
    </ligand>
</feature>
<proteinExistence type="inferred from homology"/>
<feature type="binding site" evidence="3">
    <location>
        <position position="361"/>
    </location>
    <ligand>
        <name>ATP</name>
        <dbReference type="ChEBI" id="CHEBI:30616"/>
    </ligand>
</feature>
<keyword evidence="3" id="KW-0067">ATP-binding</keyword>
<feature type="binding site" evidence="3">
    <location>
        <position position="348"/>
    </location>
    <ligand>
        <name>ATP</name>
        <dbReference type="ChEBI" id="CHEBI:30616"/>
    </ligand>
</feature>
<feature type="binding site" evidence="3">
    <location>
        <position position="217"/>
    </location>
    <ligand>
        <name>ATP</name>
        <dbReference type="ChEBI" id="CHEBI:30616"/>
    </ligand>
</feature>
<dbReference type="GO" id="GO:0019740">
    <property type="term" value="P:nitrogen utilization"/>
    <property type="evidence" value="ECO:0007669"/>
    <property type="project" value="TreeGrafter"/>
</dbReference>
<dbReference type="InterPro" id="IPR008147">
    <property type="entry name" value="Gln_synt_N"/>
</dbReference>
<feature type="binding site" evidence="4">
    <location>
        <position position="278"/>
    </location>
    <ligand>
        <name>Mg(2+)</name>
        <dbReference type="ChEBI" id="CHEBI:18420"/>
        <label>1</label>
    </ligand>
</feature>
<accession>A0A3A1YKD6</accession>
<evidence type="ECO:0000256" key="5">
    <source>
        <dbReference type="PIRSR" id="PIRSR604809-50"/>
    </source>
</evidence>
<dbReference type="PROSITE" id="PS51986">
    <property type="entry name" value="GS_BETA_GRASP"/>
    <property type="match status" value="1"/>
</dbReference>
<evidence type="ECO:0000259" key="8">
    <source>
        <dbReference type="PROSITE" id="PS51986"/>
    </source>
</evidence>
<dbReference type="GO" id="GO:0016020">
    <property type="term" value="C:membrane"/>
    <property type="evidence" value="ECO:0007669"/>
    <property type="project" value="TreeGrafter"/>
</dbReference>
<feature type="binding site" evidence="2">
    <location>
        <position position="368"/>
    </location>
    <ligand>
        <name>L-glutamate</name>
        <dbReference type="ChEBI" id="CHEBI:29985"/>
    </ligand>
</feature>
<feature type="domain" description="GS beta-grasp" evidence="8">
    <location>
        <begin position="19"/>
        <end position="105"/>
    </location>
</feature>
<dbReference type="RefSeq" id="WP_119534258.1">
    <property type="nucleotide sequence ID" value="NZ_NRJF01000041.1"/>
</dbReference>
<dbReference type="GO" id="GO:0006542">
    <property type="term" value="P:glutamine biosynthetic process"/>
    <property type="evidence" value="ECO:0007669"/>
    <property type="project" value="InterPro"/>
</dbReference>
<dbReference type="Pfam" id="PF03951">
    <property type="entry name" value="Gln-synt_N"/>
    <property type="match status" value="1"/>
</dbReference>
<feature type="binding site" evidence="4">
    <location>
        <position position="222"/>
    </location>
    <ligand>
        <name>Mg(2+)</name>
        <dbReference type="ChEBI" id="CHEBI:18420"/>
        <label>1</label>
    </ligand>
</feature>
<dbReference type="PANTHER" id="PTHR43407:SF2">
    <property type="entry name" value="GLUTAMINE SYNTHETASE"/>
    <property type="match status" value="1"/>
</dbReference>
<name>A0A3A1YKD6_9GAMM</name>
<evidence type="ECO:0000256" key="1">
    <source>
        <dbReference type="ARBA" id="ARBA00009897"/>
    </source>
</evidence>
<protein>
    <submittedName>
        <fullName evidence="10">Type I glutamate--ammonia ligase</fullName>
    </submittedName>
</protein>
<dbReference type="InterPro" id="IPR014746">
    <property type="entry name" value="Gln_synth/guanido_kin_cat_dom"/>
</dbReference>
<evidence type="ECO:0000256" key="7">
    <source>
        <dbReference type="RuleBase" id="RU000384"/>
    </source>
</evidence>
<dbReference type="PROSITE" id="PS00181">
    <property type="entry name" value="GLNA_ATP"/>
    <property type="match status" value="1"/>
</dbReference>
<dbReference type="SMART" id="SM01230">
    <property type="entry name" value="Gln-synt_C"/>
    <property type="match status" value="1"/>
</dbReference>
<dbReference type="SUPFAM" id="SSF54368">
    <property type="entry name" value="Glutamine synthetase, N-terminal domain"/>
    <property type="match status" value="1"/>
</dbReference>
<dbReference type="NCBIfam" id="TIGR00653">
    <property type="entry name" value="GlnA"/>
    <property type="match status" value="1"/>
</dbReference>
<dbReference type="Pfam" id="PF00120">
    <property type="entry name" value="Gln-synt_C"/>
    <property type="match status" value="1"/>
</dbReference>
<feature type="binding site" evidence="2">
    <location>
        <position position="348"/>
    </location>
    <ligand>
        <name>L-glutamate</name>
        <dbReference type="ChEBI" id="CHEBI:29985"/>
    </ligand>
</feature>
<evidence type="ECO:0000256" key="3">
    <source>
        <dbReference type="PIRSR" id="PIRSR604809-2"/>
    </source>
</evidence>
<dbReference type="FunFam" id="3.30.590.10:FF:000001">
    <property type="entry name" value="Glutamine synthetase"/>
    <property type="match status" value="1"/>
</dbReference>
<dbReference type="PROSITE" id="PS51987">
    <property type="entry name" value="GS_CATALYTIC"/>
    <property type="match status" value="1"/>
</dbReference>
<feature type="binding site" evidence="4">
    <location>
        <position position="366"/>
    </location>
    <ligand>
        <name>Mg(2+)</name>
        <dbReference type="ChEBI" id="CHEBI:18420"/>
        <label>1</label>
    </ligand>
</feature>
<keyword evidence="10" id="KW-0436">Ligase</keyword>
<feature type="binding site" evidence="2">
    <location>
        <position position="330"/>
    </location>
    <ligand>
        <name>L-glutamate</name>
        <dbReference type="ChEBI" id="CHEBI:29985"/>
    </ligand>
</feature>
<reference evidence="10 11" key="1">
    <citation type="submission" date="2017-08" db="EMBL/GenBank/DDBJ databases">
        <title>Reclassification of Bisgaard taxon 37 and 44.</title>
        <authorList>
            <person name="Christensen H."/>
        </authorList>
    </citation>
    <scope>NUCLEOTIDE SEQUENCE [LARGE SCALE GENOMIC DNA]</scope>
    <source>
        <strain evidence="10 11">EEAB3T1</strain>
    </source>
</reference>
<feature type="binding site" evidence="4">
    <location>
        <position position="229"/>
    </location>
    <ligand>
        <name>Mg(2+)</name>
        <dbReference type="ChEBI" id="CHEBI:18420"/>
        <label>1</label>
    </ligand>
</feature>
<sequence>MSIDAKAMADKFRTVIEENGISWADLRFTDILGKEHHVSIPASLVDEDFFQYGKVIDGSSIKGWKSIDNSDMVLLPVVQEPLIDVAGDTGSLTLIIRTQVYETSGAGYDRCPRTIAVRAEEYLRKEGFADSVFVGPELEFFLFDSVRFENKMHTSYFEVDDAECIWNSGKKEVDGQSNYAHRPGVKGGYFPVAPVDHSQAIRSLMCETLEQMGLVVEAHHHEVAMAQNEIATRFNTLVAKADEVQVYKYVVHNVAHRSGKTATFMPKPLYGDNGSGMHVHFSLTKEGKNLFVGDEYAGLSETALFFIGGVLKHARALNAFTNPSTNSYKRLVPGFEAPVMLAYSASNRSASIRIPAVSTPKAKRIEVRFPDGTANPYLAFSALLMAGLDGIRNKIHPGAAADVNLYKLDAEELAHIPQVAFSLEEALTALKADHEFLLEGGVFTKEFIDTFLALKERDVQKLRMLPHPAEFELYYSC</sequence>
<dbReference type="PANTHER" id="PTHR43407">
    <property type="entry name" value="GLUTAMINE SYNTHETASE"/>
    <property type="match status" value="1"/>
</dbReference>
<dbReference type="OrthoDB" id="9807095at2"/>
<evidence type="ECO:0000313" key="10">
    <source>
        <dbReference type="EMBL" id="RIY37500.1"/>
    </source>
</evidence>
<dbReference type="InterPro" id="IPR008146">
    <property type="entry name" value="Gln_synth_cat_dom"/>
</dbReference>
<comment type="cofactor">
    <cofactor evidence="4">
        <name>Mg(2+)</name>
        <dbReference type="ChEBI" id="CHEBI:18420"/>
    </cofactor>
    <text evidence="4">Binds 2 Mg(2+) ions per subunit.</text>
</comment>
<evidence type="ECO:0000256" key="4">
    <source>
        <dbReference type="PIRSR" id="PIRSR604809-3"/>
    </source>
</evidence>
<feature type="domain" description="GS catalytic" evidence="9">
    <location>
        <begin position="112"/>
        <end position="477"/>
    </location>
</feature>
<feature type="binding site" evidence="2">
    <location>
        <begin position="273"/>
        <end position="274"/>
    </location>
    <ligand>
        <name>L-glutamate</name>
        <dbReference type="ChEBI" id="CHEBI:29985"/>
    </ligand>
</feature>
<evidence type="ECO:0000313" key="11">
    <source>
        <dbReference type="Proteomes" id="UP000265964"/>
    </source>
</evidence>
<evidence type="ECO:0000256" key="6">
    <source>
        <dbReference type="PROSITE-ProRule" id="PRU01330"/>
    </source>
</evidence>
<dbReference type="SUPFAM" id="SSF55931">
    <property type="entry name" value="Glutamine synthetase/guanido kinase"/>
    <property type="match status" value="1"/>
</dbReference>
<dbReference type="AlphaFoldDB" id="A0A3A1YKD6"/>
<dbReference type="GO" id="GO:0005737">
    <property type="term" value="C:cytoplasm"/>
    <property type="evidence" value="ECO:0007669"/>
    <property type="project" value="TreeGrafter"/>
</dbReference>
<keyword evidence="4" id="KW-0479">Metal-binding</keyword>
<organism evidence="10 11">
    <name type="scientific">Psittacicella gerlachiana</name>
    <dbReference type="NCBI Taxonomy" id="2028574"/>
    <lineage>
        <taxon>Bacteria</taxon>
        <taxon>Pseudomonadati</taxon>
        <taxon>Pseudomonadota</taxon>
        <taxon>Gammaproteobacteria</taxon>
        <taxon>Pasteurellales</taxon>
        <taxon>Psittacicellaceae</taxon>
        <taxon>Psittacicella</taxon>
    </lineage>
</organism>
<dbReference type="GO" id="GO:0005524">
    <property type="term" value="F:ATP binding"/>
    <property type="evidence" value="ECO:0007669"/>
    <property type="project" value="UniProtKB-KW"/>
</dbReference>
<evidence type="ECO:0000259" key="9">
    <source>
        <dbReference type="PROSITE" id="PS51987"/>
    </source>
</evidence>
<dbReference type="GO" id="GO:0046872">
    <property type="term" value="F:metal ion binding"/>
    <property type="evidence" value="ECO:0007669"/>
    <property type="project" value="UniProtKB-KW"/>
</dbReference>
<dbReference type="Proteomes" id="UP000265964">
    <property type="component" value="Unassembled WGS sequence"/>
</dbReference>
<dbReference type="GO" id="GO:0004356">
    <property type="term" value="F:glutamine synthetase activity"/>
    <property type="evidence" value="ECO:0007669"/>
    <property type="project" value="InterPro"/>
</dbReference>
<comment type="similarity">
    <text evidence="1 6 7">Belongs to the glutamine synthetase family.</text>
</comment>
<gene>
    <name evidence="10" type="primary">glnA</name>
    <name evidence="10" type="ORF">CKF59_01710</name>
</gene>
<dbReference type="InterPro" id="IPR027303">
    <property type="entry name" value="Gln_synth_gly_rich_site"/>
</dbReference>
<comment type="caution">
    <text evidence="10">The sequence shown here is derived from an EMBL/GenBank/DDBJ whole genome shotgun (WGS) entry which is preliminary data.</text>
</comment>
<feature type="binding site" evidence="4">
    <location>
        <position position="137"/>
    </location>
    <ligand>
        <name>Mg(2+)</name>
        <dbReference type="ChEBI" id="CHEBI:18420"/>
        <label>1</label>
    </ligand>
</feature>
<dbReference type="Gene3D" id="3.30.590.10">
    <property type="entry name" value="Glutamine synthetase/guanido kinase, catalytic domain"/>
    <property type="match status" value="1"/>
</dbReference>